<dbReference type="NCBIfam" id="TIGR01879">
    <property type="entry name" value="hydantase"/>
    <property type="match status" value="1"/>
</dbReference>
<evidence type="ECO:0000256" key="4">
    <source>
        <dbReference type="ARBA" id="ARBA00022723"/>
    </source>
</evidence>
<dbReference type="Pfam" id="PF07687">
    <property type="entry name" value="M20_dimer"/>
    <property type="match status" value="1"/>
</dbReference>
<evidence type="ECO:0000256" key="7">
    <source>
        <dbReference type="PIRSR" id="PIRSR001235-1"/>
    </source>
</evidence>
<comment type="cofactor">
    <cofactor evidence="7">
        <name>Zn(2+)</name>
        <dbReference type="ChEBI" id="CHEBI:29105"/>
    </cofactor>
    <text evidence="7">Binds 2 Zn(2+) ions per subunit.</text>
</comment>
<dbReference type="SUPFAM" id="SSF53187">
    <property type="entry name" value="Zn-dependent exopeptidases"/>
    <property type="match status" value="1"/>
</dbReference>
<dbReference type="InterPro" id="IPR036264">
    <property type="entry name" value="Bact_exopeptidase_dim_dom"/>
</dbReference>
<dbReference type="EMBL" id="BMMF01000002">
    <property type="protein sequence ID" value="GGK21453.1"/>
    <property type="molecule type" value="Genomic_DNA"/>
</dbReference>
<feature type="binding site" evidence="7">
    <location>
        <position position="95"/>
    </location>
    <ligand>
        <name>Zn(2+)</name>
        <dbReference type="ChEBI" id="CHEBI:29105"/>
        <label>1</label>
    </ligand>
</feature>
<protein>
    <submittedName>
        <fullName evidence="9">Zn-dependent hydrolase</fullName>
    </submittedName>
</protein>
<dbReference type="InterPro" id="IPR002933">
    <property type="entry name" value="Peptidase_M20"/>
</dbReference>
<reference evidence="9 10" key="1">
    <citation type="journal article" date="2014" name="Int. J. Syst. Evol. Microbiol.">
        <title>Complete genome sequence of Corynebacterium casei LMG S-19264T (=DSM 44701T), isolated from a smear-ripened cheese.</title>
        <authorList>
            <consortium name="US DOE Joint Genome Institute (JGI-PGF)"/>
            <person name="Walter F."/>
            <person name="Albersmeier A."/>
            <person name="Kalinowski J."/>
            <person name="Ruckert C."/>
        </authorList>
    </citation>
    <scope>NUCLEOTIDE SEQUENCE [LARGE SCALE GENOMIC DNA]</scope>
    <source>
        <strain evidence="9 10">CGMCC 1.9161</strain>
    </source>
</reference>
<evidence type="ECO:0000256" key="3">
    <source>
        <dbReference type="ARBA" id="ARBA00011738"/>
    </source>
</evidence>
<dbReference type="Pfam" id="PF01546">
    <property type="entry name" value="Peptidase_M20"/>
    <property type="match status" value="1"/>
</dbReference>
<dbReference type="AlphaFoldDB" id="A0A917Q3U4"/>
<dbReference type="GO" id="GO:0016813">
    <property type="term" value="F:hydrolase activity, acting on carbon-nitrogen (but not peptide) bonds, in linear amidines"/>
    <property type="evidence" value="ECO:0007669"/>
    <property type="project" value="InterPro"/>
</dbReference>
<comment type="subunit">
    <text evidence="3">Homodimer.</text>
</comment>
<feature type="binding site" evidence="7">
    <location>
        <position position="142"/>
    </location>
    <ligand>
        <name>Zn(2+)</name>
        <dbReference type="ChEBI" id="CHEBI:29105"/>
        <label>2</label>
    </ligand>
</feature>
<dbReference type="SUPFAM" id="SSF55031">
    <property type="entry name" value="Bacterial exopeptidase dimerisation domain"/>
    <property type="match status" value="1"/>
</dbReference>
<comment type="cofactor">
    <cofactor evidence="1">
        <name>Mn(2+)</name>
        <dbReference type="ChEBI" id="CHEBI:29035"/>
    </cofactor>
</comment>
<feature type="binding site" evidence="7">
    <location>
        <position position="106"/>
    </location>
    <ligand>
        <name>Zn(2+)</name>
        <dbReference type="ChEBI" id="CHEBI:29105"/>
        <label>1</label>
    </ligand>
</feature>
<keyword evidence="4 7" id="KW-0479">Metal-binding</keyword>
<feature type="binding site" evidence="7">
    <location>
        <position position="209"/>
    </location>
    <ligand>
        <name>Zn(2+)</name>
        <dbReference type="ChEBI" id="CHEBI:29105"/>
        <label>1</label>
    </ligand>
</feature>
<feature type="binding site" evidence="7">
    <location>
        <position position="407"/>
    </location>
    <ligand>
        <name>Zn(2+)</name>
        <dbReference type="ChEBI" id="CHEBI:29105"/>
        <label>2</label>
    </ligand>
</feature>
<dbReference type="PIRSF" id="PIRSF001235">
    <property type="entry name" value="Amidase_carbamoylase"/>
    <property type="match status" value="1"/>
</dbReference>
<evidence type="ECO:0000313" key="10">
    <source>
        <dbReference type="Proteomes" id="UP000600449"/>
    </source>
</evidence>
<dbReference type="RefSeq" id="WP_188909263.1">
    <property type="nucleotide sequence ID" value="NZ_BMMF01000002.1"/>
</dbReference>
<evidence type="ECO:0000256" key="5">
    <source>
        <dbReference type="ARBA" id="ARBA00022801"/>
    </source>
</evidence>
<dbReference type="PANTHER" id="PTHR32494">
    <property type="entry name" value="ALLANTOATE DEIMINASE-RELATED"/>
    <property type="match status" value="1"/>
</dbReference>
<dbReference type="Proteomes" id="UP000600449">
    <property type="component" value="Unassembled WGS sequence"/>
</dbReference>
<dbReference type="Gene3D" id="3.40.630.10">
    <property type="entry name" value="Zn peptidases"/>
    <property type="match status" value="1"/>
</dbReference>
<comment type="caution">
    <text evidence="9">The sequence shown here is derived from an EMBL/GenBank/DDBJ whole genome shotgun (WGS) entry which is preliminary data.</text>
</comment>
<dbReference type="Gene3D" id="3.30.70.360">
    <property type="match status" value="1"/>
</dbReference>
<evidence type="ECO:0000256" key="6">
    <source>
        <dbReference type="ARBA" id="ARBA00023211"/>
    </source>
</evidence>
<keyword evidence="5 9" id="KW-0378">Hydrolase</keyword>
<keyword evidence="6" id="KW-0464">Manganese</keyword>
<evidence type="ECO:0000313" key="9">
    <source>
        <dbReference type="EMBL" id="GGK21453.1"/>
    </source>
</evidence>
<dbReference type="InterPro" id="IPR011650">
    <property type="entry name" value="Peptidase_M20_dimer"/>
</dbReference>
<dbReference type="GO" id="GO:0046872">
    <property type="term" value="F:metal ion binding"/>
    <property type="evidence" value="ECO:0007669"/>
    <property type="project" value="UniProtKB-KW"/>
</dbReference>
<sequence length="437" mass="46523">MNLRTDPAATASDLASLDPRALAERIFADAAAMSPDRVGLSRPAYSAVESRMLAYLEETARGLGLETWRDPGDNLVVAAPGDTDRAARAGYLGSHVDTVPEGGNYDGLAGVVAGLLALLANVREGTSAGRVPLRVLALRGEESAWFGRAYMGSLALFGRLGGGALAAKRRDGVGTLADAMRETGLPVERIAAGETLVDPKAFAFFVELHIEQGPVLVERKWPVAGVTGIRGNIRHREIRCLGEAGHSGAIPRWLRRDAVFAMCELVMRMDEHWATIQQHGGDLVLTTGIVQTDAAHHAMSRIPGEVSFSFEARSLDAGTLEAVERLAHAEARAIERDRGVRFEFDAPVRSAPASLDPAILQAILAEMEAQGLAAETVPSGAGHDAAVFSQAGVPSGMLFVRNTKGSHNPHEHMEIDDLMVAVGVMSRLGRTLVERAK</sequence>
<evidence type="ECO:0000259" key="8">
    <source>
        <dbReference type="Pfam" id="PF07687"/>
    </source>
</evidence>
<feature type="binding site" evidence="7">
    <location>
        <position position="106"/>
    </location>
    <ligand>
        <name>Zn(2+)</name>
        <dbReference type="ChEBI" id="CHEBI:29105"/>
        <label>2</label>
    </ligand>
</feature>
<dbReference type="PANTHER" id="PTHR32494:SF19">
    <property type="entry name" value="ALLANTOATE DEIMINASE-RELATED"/>
    <property type="match status" value="1"/>
</dbReference>
<feature type="domain" description="Peptidase M20 dimerisation" evidence="8">
    <location>
        <begin position="236"/>
        <end position="333"/>
    </location>
</feature>
<evidence type="ECO:0000256" key="2">
    <source>
        <dbReference type="ARBA" id="ARBA00006153"/>
    </source>
</evidence>
<proteinExistence type="inferred from homology"/>
<gene>
    <name evidence="9" type="ORF">GCM10011322_05180</name>
</gene>
<comment type="similarity">
    <text evidence="2">Belongs to the peptidase M20 family.</text>
</comment>
<organism evidence="9 10">
    <name type="scientific">Salinarimonas ramus</name>
    <dbReference type="NCBI Taxonomy" id="690164"/>
    <lineage>
        <taxon>Bacteria</taxon>
        <taxon>Pseudomonadati</taxon>
        <taxon>Pseudomonadota</taxon>
        <taxon>Alphaproteobacteria</taxon>
        <taxon>Hyphomicrobiales</taxon>
        <taxon>Salinarimonadaceae</taxon>
        <taxon>Salinarimonas</taxon>
    </lineage>
</organism>
<dbReference type="InterPro" id="IPR010158">
    <property type="entry name" value="Amidase_Cbmase"/>
</dbReference>
<name>A0A917Q3U4_9HYPH</name>
<accession>A0A917Q3U4</accession>
<keyword evidence="7" id="KW-0862">Zinc</keyword>
<keyword evidence="10" id="KW-1185">Reference proteome</keyword>
<evidence type="ECO:0000256" key="1">
    <source>
        <dbReference type="ARBA" id="ARBA00001936"/>
    </source>
</evidence>